<feature type="non-terminal residue" evidence="1">
    <location>
        <position position="122"/>
    </location>
</feature>
<gene>
    <name evidence="1" type="ORF">S03H2_70436</name>
</gene>
<proteinExistence type="predicted"/>
<comment type="caution">
    <text evidence="1">The sequence shown here is derived from an EMBL/GenBank/DDBJ whole genome shotgun (WGS) entry which is preliminary data.</text>
</comment>
<feature type="non-terminal residue" evidence="1">
    <location>
        <position position="1"/>
    </location>
</feature>
<evidence type="ECO:0000313" key="1">
    <source>
        <dbReference type="EMBL" id="GAH93750.1"/>
    </source>
</evidence>
<dbReference type="AlphaFoldDB" id="X1KJG4"/>
<sequence>VQDPHYRAVEKAISEGKPVPAEVLKDYPDLAKAIPKAKVPITNWKQAQIEASTRIEEIENEWIAKNLLGPTREQQGRIDNILADVAKKYSVPLSTLRKATLWEADGLIRIKRTPLTDAEIDE</sequence>
<dbReference type="EMBL" id="BARU01046812">
    <property type="protein sequence ID" value="GAH93750.1"/>
    <property type="molecule type" value="Genomic_DNA"/>
</dbReference>
<organism evidence="1">
    <name type="scientific">marine sediment metagenome</name>
    <dbReference type="NCBI Taxonomy" id="412755"/>
    <lineage>
        <taxon>unclassified sequences</taxon>
        <taxon>metagenomes</taxon>
        <taxon>ecological metagenomes</taxon>
    </lineage>
</organism>
<accession>X1KJG4</accession>
<name>X1KJG4_9ZZZZ</name>
<protein>
    <submittedName>
        <fullName evidence="1">Uncharacterized protein</fullName>
    </submittedName>
</protein>
<reference evidence="1" key="1">
    <citation type="journal article" date="2014" name="Front. Microbiol.">
        <title>High frequency of phylogenetically diverse reductive dehalogenase-homologous genes in deep subseafloor sedimentary metagenomes.</title>
        <authorList>
            <person name="Kawai M."/>
            <person name="Futagami T."/>
            <person name="Toyoda A."/>
            <person name="Takaki Y."/>
            <person name="Nishi S."/>
            <person name="Hori S."/>
            <person name="Arai W."/>
            <person name="Tsubouchi T."/>
            <person name="Morono Y."/>
            <person name="Uchiyama I."/>
            <person name="Ito T."/>
            <person name="Fujiyama A."/>
            <person name="Inagaki F."/>
            <person name="Takami H."/>
        </authorList>
    </citation>
    <scope>NUCLEOTIDE SEQUENCE</scope>
    <source>
        <strain evidence="1">Expedition CK06-06</strain>
    </source>
</reference>